<evidence type="ECO:0000313" key="2">
    <source>
        <dbReference type="EMBL" id="MCA1857210.1"/>
    </source>
</evidence>
<dbReference type="SUPFAM" id="SSF56601">
    <property type="entry name" value="beta-lactamase/transpeptidase-like"/>
    <property type="match status" value="1"/>
</dbReference>
<dbReference type="InterPro" id="IPR012338">
    <property type="entry name" value="Beta-lactam/transpept-like"/>
</dbReference>
<dbReference type="PANTHER" id="PTHR43283">
    <property type="entry name" value="BETA-LACTAMASE-RELATED"/>
    <property type="match status" value="1"/>
</dbReference>
<dbReference type="Proteomes" id="UP001198602">
    <property type="component" value="Unassembled WGS sequence"/>
</dbReference>
<evidence type="ECO:0000259" key="1">
    <source>
        <dbReference type="Pfam" id="PF00144"/>
    </source>
</evidence>
<dbReference type="InterPro" id="IPR001466">
    <property type="entry name" value="Beta-lactam-related"/>
</dbReference>
<organism evidence="2 3">
    <name type="scientific">Massilia hydrophila</name>
    <dbReference type="NCBI Taxonomy" id="3044279"/>
    <lineage>
        <taxon>Bacteria</taxon>
        <taxon>Pseudomonadati</taxon>
        <taxon>Pseudomonadota</taxon>
        <taxon>Betaproteobacteria</taxon>
        <taxon>Burkholderiales</taxon>
        <taxon>Oxalobacteraceae</taxon>
        <taxon>Telluria group</taxon>
        <taxon>Massilia</taxon>
    </lineage>
</organism>
<keyword evidence="3" id="KW-1185">Reference proteome</keyword>
<protein>
    <submittedName>
        <fullName evidence="2">Beta-lactamase family protein</fullName>
    </submittedName>
</protein>
<dbReference type="RefSeq" id="WP_225239446.1">
    <property type="nucleotide sequence ID" value="NZ_JAHYBX010000006.1"/>
</dbReference>
<sequence length="373" mass="40521">MMTPRLLARLTASWLVLVIGAIPAAALGAPGPVPPCDHGHIAAAGFVPRSLCQVLDAPLRDGANLHAIVILRHGAPVAERYYSGKDRTIWMPFARTVQFDAATRHDIRSISKSVTSLLWGIAQGEGRTPPLDTPVLGLYPELADLKTQGRDTVTLRQLFTMTSGLEWEEPVRYGMRNDETGLYWRSSQARYLFARPMGAAGRFNYNGGGTAVLAEVLARRVGMPLPEYARSRLFAPLGITDWEWQADLRGRPMAFAGLRLRPRDLATIGQLVLQGGQWQGRQLVPAAWIAESLQPRVETGDGLRYGYQWWSGTVEAAGGAHHWHAAFGNGGQRLFIVPSLALVVVVTAGGYDDAASGRHASSVFRALAGAVTR</sequence>
<dbReference type="PANTHER" id="PTHR43283:SF7">
    <property type="entry name" value="BETA-LACTAMASE-RELATED DOMAIN-CONTAINING PROTEIN"/>
    <property type="match status" value="1"/>
</dbReference>
<evidence type="ECO:0000313" key="3">
    <source>
        <dbReference type="Proteomes" id="UP001198602"/>
    </source>
</evidence>
<reference evidence="2 3" key="1">
    <citation type="submission" date="2021-07" db="EMBL/GenBank/DDBJ databases">
        <title>Characterization of Violacein-producing bacteria and related species.</title>
        <authorList>
            <person name="Wilson H.S."/>
            <person name="De Leon M.E."/>
        </authorList>
    </citation>
    <scope>NUCLEOTIDE SEQUENCE [LARGE SCALE GENOMIC DNA]</scope>
    <source>
        <strain evidence="2 3">HSC-2F05</strain>
    </source>
</reference>
<comment type="caution">
    <text evidence="2">The sequence shown here is derived from an EMBL/GenBank/DDBJ whole genome shotgun (WGS) entry which is preliminary data.</text>
</comment>
<feature type="domain" description="Beta-lactamase-related" evidence="1">
    <location>
        <begin position="67"/>
        <end position="348"/>
    </location>
</feature>
<name>A0ABS7YFV4_9BURK</name>
<dbReference type="Gene3D" id="3.40.710.10">
    <property type="entry name" value="DD-peptidase/beta-lactamase superfamily"/>
    <property type="match status" value="1"/>
</dbReference>
<accession>A0ABS7YFV4</accession>
<proteinExistence type="predicted"/>
<dbReference type="Pfam" id="PF00144">
    <property type="entry name" value="Beta-lactamase"/>
    <property type="match status" value="1"/>
</dbReference>
<dbReference type="EMBL" id="JAHYBX010000006">
    <property type="protein sequence ID" value="MCA1857210.1"/>
    <property type="molecule type" value="Genomic_DNA"/>
</dbReference>
<dbReference type="InterPro" id="IPR050789">
    <property type="entry name" value="Diverse_Enzym_Activities"/>
</dbReference>
<gene>
    <name evidence="2" type="ORF">LE190_14935</name>
</gene>